<feature type="compositionally biased region" description="Basic residues" evidence="1">
    <location>
        <begin position="127"/>
        <end position="138"/>
    </location>
</feature>
<dbReference type="AlphaFoldDB" id="A0A446BQU4"/>
<evidence type="ECO:0000313" key="2">
    <source>
        <dbReference type="EMBL" id="SPQ24854.1"/>
    </source>
</evidence>
<dbReference type="PANTHER" id="PTHR38167">
    <property type="entry name" value="C2H2-TYPE DOMAIN-CONTAINING PROTEIN"/>
    <property type="match status" value="1"/>
</dbReference>
<reference evidence="2 3" key="1">
    <citation type="submission" date="2018-04" db="EMBL/GenBank/DDBJ databases">
        <authorList>
            <person name="Huttner S."/>
            <person name="Dainat J."/>
        </authorList>
    </citation>
    <scope>NUCLEOTIDE SEQUENCE [LARGE SCALE GENOMIC DNA]</scope>
</reference>
<proteinExistence type="predicted"/>
<protein>
    <submittedName>
        <fullName evidence="2">2f5d9407-2916-4937-abec-305c9fd072a2</fullName>
    </submittedName>
</protein>
<organism evidence="2 3">
    <name type="scientific">Thermothielavioides terrestris</name>
    <dbReference type="NCBI Taxonomy" id="2587410"/>
    <lineage>
        <taxon>Eukaryota</taxon>
        <taxon>Fungi</taxon>
        <taxon>Dikarya</taxon>
        <taxon>Ascomycota</taxon>
        <taxon>Pezizomycotina</taxon>
        <taxon>Sordariomycetes</taxon>
        <taxon>Sordariomycetidae</taxon>
        <taxon>Sordariales</taxon>
        <taxon>Chaetomiaceae</taxon>
        <taxon>Thermothielavioides</taxon>
    </lineage>
</organism>
<accession>A0A446BQU4</accession>
<dbReference type="PANTHER" id="PTHR38167:SF1">
    <property type="entry name" value="C2H2-TYPE DOMAIN-CONTAINING PROTEIN"/>
    <property type="match status" value="1"/>
</dbReference>
<evidence type="ECO:0000313" key="3">
    <source>
        <dbReference type="Proteomes" id="UP000289323"/>
    </source>
</evidence>
<evidence type="ECO:0000256" key="1">
    <source>
        <dbReference type="SAM" id="MobiDB-lite"/>
    </source>
</evidence>
<gene>
    <name evidence="2" type="ORF">TT172_LOCUS7273</name>
</gene>
<name>A0A446BQU4_9PEZI</name>
<sequence>MADIFARIESATDHEVRTVLAGLCADHRVRQSAGELFDRLERASKHFAADALYICINCRQAYVEALNAAGACRYHPGHLVLDPDSDAWVDCYGDEIRDDEDMRRDNPDGFEWSCCGKSGSEPGCTRASHKQGGAKRARTGGGARSQPALGQSDGGSARKRARY</sequence>
<dbReference type="Proteomes" id="UP000289323">
    <property type="component" value="Unassembled WGS sequence"/>
</dbReference>
<feature type="region of interest" description="Disordered" evidence="1">
    <location>
        <begin position="118"/>
        <end position="163"/>
    </location>
</feature>
<dbReference type="EMBL" id="OUUZ01000013">
    <property type="protein sequence ID" value="SPQ24854.1"/>
    <property type="molecule type" value="Genomic_DNA"/>
</dbReference>